<dbReference type="InterPro" id="IPR002711">
    <property type="entry name" value="HNH"/>
</dbReference>
<dbReference type="Proteomes" id="UP000003287">
    <property type="component" value="Unassembled WGS sequence"/>
</dbReference>
<evidence type="ECO:0000313" key="7">
    <source>
        <dbReference type="Proteomes" id="UP000003287"/>
    </source>
</evidence>
<dbReference type="AlphaFoldDB" id="F9P945"/>
<dbReference type="InterPro" id="IPR003615">
    <property type="entry name" value="HNH_nuc"/>
</dbReference>
<accession>F9P945</accession>
<keyword evidence="6" id="KW-0255">Endonuclease</keyword>
<dbReference type="EMBL" id="AFUP01000006">
    <property type="protein sequence ID" value="EGV07946.1"/>
    <property type="molecule type" value="Genomic_DNA"/>
</dbReference>
<dbReference type="PANTHER" id="PTHR41286:SF1">
    <property type="entry name" value="HNH NUCLEASE YAJD-RELATED"/>
    <property type="match status" value="1"/>
</dbReference>
<keyword evidence="2" id="KW-0378">Hydrolase</keyword>
<protein>
    <recommendedName>
        <fullName evidence="4">Putative HNH nuclease YajD</fullName>
    </recommendedName>
</protein>
<evidence type="ECO:0000256" key="2">
    <source>
        <dbReference type="ARBA" id="ARBA00022801"/>
    </source>
</evidence>
<dbReference type="GO" id="GO:0016787">
    <property type="term" value="F:hydrolase activity"/>
    <property type="evidence" value="ECO:0007669"/>
    <property type="project" value="UniProtKB-KW"/>
</dbReference>
<evidence type="ECO:0000313" key="6">
    <source>
        <dbReference type="EMBL" id="EGV07946.1"/>
    </source>
</evidence>
<sequence>MEGLPRKPKRPCSYPGCPNLTEGRFCEKHQKQENKRYEKYDRNPAVRRRYGRVWKRVRDAYVKEHPFCEECFKKKILVPVEEVHHIKPLSEGGNHNKSNLISLCKSCHARIHASRGDRWNKNKG</sequence>
<dbReference type="GO" id="GO:0004519">
    <property type="term" value="F:endonuclease activity"/>
    <property type="evidence" value="ECO:0007669"/>
    <property type="project" value="UniProtKB-KW"/>
</dbReference>
<dbReference type="eggNOG" id="COG1403">
    <property type="taxonomic scope" value="Bacteria"/>
</dbReference>
<gene>
    <name evidence="6" type="ORF">HMPREF1042_1354</name>
</gene>
<dbReference type="PANTHER" id="PTHR41286">
    <property type="entry name" value="HNH NUCLEASE YAJD-RELATED"/>
    <property type="match status" value="1"/>
</dbReference>
<dbReference type="GO" id="GO:0008270">
    <property type="term" value="F:zinc ion binding"/>
    <property type="evidence" value="ECO:0007669"/>
    <property type="project" value="InterPro"/>
</dbReference>
<feature type="domain" description="HNH nuclease" evidence="5">
    <location>
        <begin position="56"/>
        <end position="109"/>
    </location>
</feature>
<dbReference type="CDD" id="cd00085">
    <property type="entry name" value="HNHc"/>
    <property type="match status" value="1"/>
</dbReference>
<proteinExistence type="inferred from homology"/>
<name>F9P945_STRCV</name>
<evidence type="ECO:0000256" key="3">
    <source>
        <dbReference type="ARBA" id="ARBA00038412"/>
    </source>
</evidence>
<dbReference type="GO" id="GO:0005829">
    <property type="term" value="C:cytosol"/>
    <property type="evidence" value="ECO:0007669"/>
    <property type="project" value="TreeGrafter"/>
</dbReference>
<dbReference type="Pfam" id="PF01844">
    <property type="entry name" value="HNH"/>
    <property type="match status" value="1"/>
</dbReference>
<reference evidence="6 7" key="1">
    <citation type="submission" date="2011-06" db="EMBL/GenBank/DDBJ databases">
        <authorList>
            <person name="Harkins D.M."/>
            <person name="Madupu R."/>
            <person name="Durkin A.S."/>
            <person name="Torralba M."/>
            <person name="Methe B."/>
            <person name="Sutton G.G."/>
            <person name="Nelson K.E."/>
        </authorList>
    </citation>
    <scope>NUCLEOTIDE SEQUENCE [LARGE SCALE GENOMIC DNA]</scope>
    <source>
        <strain evidence="6 7">SK1060</strain>
    </source>
</reference>
<organism evidence="6 7">
    <name type="scientific">Streptococcus constellatus subsp. pharyngis SK1060 = CCUG 46377</name>
    <dbReference type="NCBI Taxonomy" id="1035184"/>
    <lineage>
        <taxon>Bacteria</taxon>
        <taxon>Bacillati</taxon>
        <taxon>Bacillota</taxon>
        <taxon>Bacilli</taxon>
        <taxon>Lactobacillales</taxon>
        <taxon>Streptococcaceae</taxon>
        <taxon>Streptococcus</taxon>
        <taxon>Streptococcus anginosus group</taxon>
    </lineage>
</organism>
<keyword evidence="1" id="KW-0540">Nuclease</keyword>
<evidence type="ECO:0000256" key="1">
    <source>
        <dbReference type="ARBA" id="ARBA00022722"/>
    </source>
</evidence>
<comment type="similarity">
    <text evidence="3">Belongs to the HNH nuclease family.</text>
</comment>
<dbReference type="GO" id="GO:0003676">
    <property type="term" value="F:nucleic acid binding"/>
    <property type="evidence" value="ECO:0007669"/>
    <property type="project" value="InterPro"/>
</dbReference>
<evidence type="ECO:0000256" key="4">
    <source>
        <dbReference type="ARBA" id="ARBA00040194"/>
    </source>
</evidence>
<evidence type="ECO:0000259" key="5">
    <source>
        <dbReference type="SMART" id="SM00507"/>
    </source>
</evidence>
<dbReference type="Gene3D" id="1.10.30.50">
    <property type="match status" value="1"/>
</dbReference>
<dbReference type="SMART" id="SM00507">
    <property type="entry name" value="HNHc"/>
    <property type="match status" value="1"/>
</dbReference>